<evidence type="ECO:0000259" key="9">
    <source>
        <dbReference type="Pfam" id="PF05715"/>
    </source>
</evidence>
<feature type="domain" description="Zinc finger piccolo-type" evidence="9">
    <location>
        <begin position="451"/>
        <end position="495"/>
    </location>
</feature>
<evidence type="ECO:0000256" key="3">
    <source>
        <dbReference type="ARBA" id="ARBA00022771"/>
    </source>
</evidence>
<organism evidence="10 11">
    <name type="scientific">Amphiprion percula</name>
    <name type="common">Orange clownfish</name>
    <name type="synonym">Lutjanus percula</name>
    <dbReference type="NCBI Taxonomy" id="161767"/>
    <lineage>
        <taxon>Eukaryota</taxon>
        <taxon>Metazoa</taxon>
        <taxon>Chordata</taxon>
        <taxon>Craniata</taxon>
        <taxon>Vertebrata</taxon>
        <taxon>Euteleostomi</taxon>
        <taxon>Actinopterygii</taxon>
        <taxon>Neopterygii</taxon>
        <taxon>Teleostei</taxon>
        <taxon>Neoteleostei</taxon>
        <taxon>Acanthomorphata</taxon>
        <taxon>Ovalentaria</taxon>
        <taxon>Pomacentridae</taxon>
        <taxon>Amphiprion</taxon>
    </lineage>
</organism>
<sequence>MRFVTERQSVPFGSRRENSLTALEKRSSEAVSPPLNDQLNGFSSSCPPPVLHIGVIRRLLSMKGISEICGLPVDSSSCEEEDEEEDEEEEEEEEEEEDPAMFSSKFLSGANPLNAVSSAVNKFGLFGDEGEGNKKPPPQQGVKSGTPMQKSQPVPKQGSPQLQGNGQTGPSNKPAGQQAASKPGTQPAAQLKGEPPKNQLKGPQQQGSPKPEAKQQAPSKSGAQPESPKASSQQQVPPKTKMQQQGPAKTGAQQQQPAKTGVQGSTKVGTELGQQQQGSPKPGQQKGGRTTPQQQGTKGPGTPGSSSPAANRSQSKAGAKSLCPTPSPAAPVKKETSAPGSPQRLQSTSTKVPAKGEAAKGLESQKQASPATAQKTTPETQKALGSPKHSSQPGRKQSSATPAPQQESGGLFGFSGQQPQQAKVQPAGQGKVEKSETPKVAAAPQGAPKSTCPLCKLELNMGSKDPPNYNTCTDCKNTVCNQCGFNPMPNVKEVRQQRNVDHRINDLNSDCDIKSSSFLLNLTCLLFALL</sequence>
<feature type="compositionally biased region" description="Basic and acidic residues" evidence="8">
    <location>
        <begin position="14"/>
        <end position="28"/>
    </location>
</feature>
<feature type="compositionally biased region" description="Acidic residues" evidence="8">
    <location>
        <begin position="77"/>
        <end position="99"/>
    </location>
</feature>
<dbReference type="Pfam" id="PF05715">
    <property type="entry name" value="zf-piccolo"/>
    <property type="match status" value="1"/>
</dbReference>
<feature type="compositionally biased region" description="Polar residues" evidence="8">
    <location>
        <begin position="141"/>
        <end position="188"/>
    </location>
</feature>
<keyword evidence="1" id="KW-0479">Metal-binding</keyword>
<evidence type="ECO:0000256" key="2">
    <source>
        <dbReference type="ARBA" id="ARBA00022737"/>
    </source>
</evidence>
<dbReference type="GO" id="GO:0035418">
    <property type="term" value="P:protein localization to synapse"/>
    <property type="evidence" value="ECO:0007669"/>
    <property type="project" value="TreeGrafter"/>
</dbReference>
<evidence type="ECO:0000313" key="11">
    <source>
        <dbReference type="Proteomes" id="UP000265080"/>
    </source>
</evidence>
<dbReference type="Ensembl" id="ENSAPET00000019173.1">
    <property type="protein sequence ID" value="ENSAPEP00000018660.1"/>
    <property type="gene ID" value="ENSAPEG00000013323.1"/>
</dbReference>
<dbReference type="GO" id="GO:0048788">
    <property type="term" value="C:cytoskeleton of presynaptic active zone"/>
    <property type="evidence" value="ECO:0007669"/>
    <property type="project" value="TreeGrafter"/>
</dbReference>
<feature type="compositionally biased region" description="Polar residues" evidence="8">
    <location>
        <begin position="305"/>
        <end position="316"/>
    </location>
</feature>
<reference evidence="10" key="3">
    <citation type="submission" date="2025-09" db="UniProtKB">
        <authorList>
            <consortium name="Ensembl"/>
        </authorList>
    </citation>
    <scope>IDENTIFICATION</scope>
</reference>
<keyword evidence="6" id="KW-0966">Cell projection</keyword>
<dbReference type="InterPro" id="IPR011011">
    <property type="entry name" value="Znf_FYVE_PHD"/>
</dbReference>
<dbReference type="GO" id="GO:1904071">
    <property type="term" value="P:presynaptic active zone assembly"/>
    <property type="evidence" value="ECO:0007669"/>
    <property type="project" value="TreeGrafter"/>
</dbReference>
<dbReference type="PANTHER" id="PTHR14113:SF6">
    <property type="entry name" value="PROTEIN PICCOLO"/>
    <property type="match status" value="1"/>
</dbReference>
<reference evidence="10 11" key="1">
    <citation type="submission" date="2018-03" db="EMBL/GenBank/DDBJ databases">
        <title>Finding Nemo's genes: A chromosome-scale reference assembly of the genome of the orange clownfish Amphiprion percula.</title>
        <authorList>
            <person name="Lehmann R."/>
        </authorList>
    </citation>
    <scope>NUCLEOTIDE SEQUENCE</scope>
</reference>
<dbReference type="PANTHER" id="PTHR14113">
    <property type="entry name" value="PICCOLO/BASSOON"/>
    <property type="match status" value="1"/>
</dbReference>
<evidence type="ECO:0000256" key="6">
    <source>
        <dbReference type="ARBA" id="ARBA00023273"/>
    </source>
</evidence>
<dbReference type="InterPro" id="IPR008899">
    <property type="entry name" value="Znf_piccolo"/>
</dbReference>
<reference evidence="10" key="2">
    <citation type="submission" date="2025-08" db="UniProtKB">
        <authorList>
            <consortium name="Ensembl"/>
        </authorList>
    </citation>
    <scope>IDENTIFICATION</scope>
</reference>
<comment type="subcellular location">
    <subcellularLocation>
        <location evidence="7">Presynaptic active zone</location>
    </subcellularLocation>
</comment>
<evidence type="ECO:0000256" key="1">
    <source>
        <dbReference type="ARBA" id="ARBA00022723"/>
    </source>
</evidence>
<accession>A0A3P8T0U2</accession>
<proteinExistence type="predicted"/>
<evidence type="ECO:0000256" key="4">
    <source>
        <dbReference type="ARBA" id="ARBA00022833"/>
    </source>
</evidence>
<dbReference type="GO" id="GO:0030424">
    <property type="term" value="C:axon"/>
    <property type="evidence" value="ECO:0007669"/>
    <property type="project" value="TreeGrafter"/>
</dbReference>
<dbReference type="AlphaFoldDB" id="A0A3P8T0U2"/>
<evidence type="ECO:0000256" key="8">
    <source>
        <dbReference type="SAM" id="MobiDB-lite"/>
    </source>
</evidence>
<feature type="region of interest" description="Disordered" evidence="8">
    <location>
        <begin position="1"/>
        <end position="44"/>
    </location>
</feature>
<dbReference type="GO" id="GO:0098978">
    <property type="term" value="C:glutamatergic synapse"/>
    <property type="evidence" value="ECO:0007669"/>
    <property type="project" value="TreeGrafter"/>
</dbReference>
<evidence type="ECO:0000256" key="5">
    <source>
        <dbReference type="ARBA" id="ARBA00023018"/>
    </source>
</evidence>
<dbReference type="GO" id="GO:0098982">
    <property type="term" value="C:GABA-ergic synapse"/>
    <property type="evidence" value="ECO:0007669"/>
    <property type="project" value="TreeGrafter"/>
</dbReference>
<feature type="compositionally biased region" description="Polar residues" evidence="8">
    <location>
        <begin position="338"/>
        <end position="351"/>
    </location>
</feature>
<dbReference type="SUPFAM" id="SSF57903">
    <property type="entry name" value="FYVE/PHD zinc finger"/>
    <property type="match status" value="1"/>
</dbReference>
<evidence type="ECO:0000256" key="7">
    <source>
        <dbReference type="ARBA" id="ARBA00034101"/>
    </source>
</evidence>
<keyword evidence="2" id="KW-0677">Repeat</keyword>
<feature type="compositionally biased region" description="Low complexity" evidence="8">
    <location>
        <begin position="273"/>
        <end position="297"/>
    </location>
</feature>
<feature type="compositionally biased region" description="Polar residues" evidence="8">
    <location>
        <begin position="35"/>
        <end position="44"/>
    </location>
</feature>
<dbReference type="Gene3D" id="3.30.40.10">
    <property type="entry name" value="Zinc/RING finger domain, C3HC4 (zinc finger)"/>
    <property type="match status" value="1"/>
</dbReference>
<keyword evidence="3" id="KW-0863">Zinc-finger</keyword>
<protein>
    <recommendedName>
        <fullName evidence="9">Zinc finger piccolo-type domain-containing protein</fullName>
    </recommendedName>
</protein>
<keyword evidence="4" id="KW-0862">Zinc</keyword>
<dbReference type="InterPro" id="IPR052098">
    <property type="entry name" value="Presynaptic_Scaffold_Bsn/Pclo"/>
</dbReference>
<dbReference type="GeneTree" id="ENSGT01030000235313"/>
<dbReference type="GO" id="GO:0098882">
    <property type="term" value="F:structural constituent of presynaptic active zone"/>
    <property type="evidence" value="ECO:0007669"/>
    <property type="project" value="TreeGrafter"/>
</dbReference>
<keyword evidence="5" id="KW-0770">Synapse</keyword>
<dbReference type="InterPro" id="IPR013083">
    <property type="entry name" value="Znf_RING/FYVE/PHD"/>
</dbReference>
<dbReference type="GO" id="GO:0008270">
    <property type="term" value="F:zinc ion binding"/>
    <property type="evidence" value="ECO:0007669"/>
    <property type="project" value="UniProtKB-KW"/>
</dbReference>
<dbReference type="OMA" id="ANYNACT"/>
<dbReference type="STRING" id="161767.ENSAPEP00000018660"/>
<keyword evidence="11" id="KW-1185">Reference proteome</keyword>
<evidence type="ECO:0000313" key="10">
    <source>
        <dbReference type="Ensembl" id="ENSAPEP00000018660.1"/>
    </source>
</evidence>
<name>A0A3P8T0U2_AMPPE</name>
<dbReference type="Proteomes" id="UP000265080">
    <property type="component" value="Chromosome 4"/>
</dbReference>
<feature type="compositionally biased region" description="Polar residues" evidence="8">
    <location>
        <begin position="216"/>
        <end position="268"/>
    </location>
</feature>
<feature type="region of interest" description="Disordered" evidence="8">
    <location>
        <begin position="70"/>
        <end position="108"/>
    </location>
</feature>
<feature type="region of interest" description="Disordered" evidence="8">
    <location>
        <begin position="124"/>
        <end position="448"/>
    </location>
</feature>
<feature type="compositionally biased region" description="Polar residues" evidence="8">
    <location>
        <begin position="388"/>
        <end position="408"/>
    </location>
</feature>
<feature type="compositionally biased region" description="Polar residues" evidence="8">
    <location>
        <begin position="364"/>
        <end position="380"/>
    </location>
</feature>